<dbReference type="Pfam" id="PF08335">
    <property type="entry name" value="GlnD_UR_UTase"/>
    <property type="match status" value="2"/>
</dbReference>
<reference evidence="10 11" key="1">
    <citation type="submission" date="2017-07" db="EMBL/GenBank/DDBJ databases">
        <title>Draft Genome Sequences of Select Purple Nonsulfur Bacteria.</title>
        <authorList>
            <person name="Lasarre B."/>
            <person name="Mckinlay J.B."/>
        </authorList>
    </citation>
    <scope>NUCLEOTIDE SEQUENCE [LARGE SCALE GENOMIC DNA]</scope>
    <source>
        <strain evidence="10 11">DSM 11907</strain>
    </source>
</reference>
<dbReference type="SUPFAM" id="SSF81301">
    <property type="entry name" value="Nucleotidyltransferase"/>
    <property type="match status" value="2"/>
</dbReference>
<evidence type="ECO:0000313" key="10">
    <source>
        <dbReference type="EMBL" id="RAI41665.1"/>
    </source>
</evidence>
<comment type="cofactor">
    <cofactor evidence="7">
        <name>Mg(2+)</name>
        <dbReference type="ChEBI" id="CHEBI:18420"/>
    </cofactor>
</comment>
<keyword evidence="2 7" id="KW-0548">Nucleotidyltransferase</keyword>
<dbReference type="HAMAP" id="MF_00802">
    <property type="entry name" value="GlnE"/>
    <property type="match status" value="1"/>
</dbReference>
<dbReference type="CDD" id="cd05401">
    <property type="entry name" value="NT_GlnE_GlnD_like"/>
    <property type="match status" value="2"/>
</dbReference>
<dbReference type="GO" id="GO:0000287">
    <property type="term" value="F:magnesium ion binding"/>
    <property type="evidence" value="ECO:0007669"/>
    <property type="project" value="UniProtKB-UniRule"/>
</dbReference>
<dbReference type="InterPro" id="IPR043519">
    <property type="entry name" value="NT_sf"/>
</dbReference>
<evidence type="ECO:0000256" key="4">
    <source>
        <dbReference type="ARBA" id="ARBA00022840"/>
    </source>
</evidence>
<dbReference type="Proteomes" id="UP000248863">
    <property type="component" value="Unassembled WGS sequence"/>
</dbReference>
<comment type="catalytic activity">
    <reaction evidence="7">
        <text>[glutamine synthetase]-O(4)-(5'-adenylyl)-L-tyrosine + phosphate = [glutamine synthetase]-L-tyrosine + ADP</text>
        <dbReference type="Rhea" id="RHEA:43716"/>
        <dbReference type="Rhea" id="RHEA-COMP:10660"/>
        <dbReference type="Rhea" id="RHEA-COMP:10661"/>
        <dbReference type="ChEBI" id="CHEBI:43474"/>
        <dbReference type="ChEBI" id="CHEBI:46858"/>
        <dbReference type="ChEBI" id="CHEBI:83624"/>
        <dbReference type="ChEBI" id="CHEBI:456216"/>
        <dbReference type="EC" id="2.7.7.89"/>
    </reaction>
</comment>
<feature type="region of interest" description="Adenylyl transferase" evidence="7">
    <location>
        <begin position="482"/>
        <end position="989"/>
    </location>
</feature>
<dbReference type="EC" id="2.7.7.42" evidence="7"/>
<dbReference type="OrthoDB" id="9759366at2"/>
<dbReference type="NCBIfam" id="NF008292">
    <property type="entry name" value="PRK11072.1"/>
    <property type="match status" value="1"/>
</dbReference>
<dbReference type="InterPro" id="IPR013546">
    <property type="entry name" value="PII_UdlTrfase/GS_AdlTrfase"/>
</dbReference>
<comment type="function">
    <text evidence="7">Involved in the regulation of glutamine synthetase GlnA, a key enzyme in the process to assimilate ammonia. When cellular nitrogen levels are high, the C-terminal adenylyl transferase (AT) inactivates GlnA by covalent transfer of an adenylyl group from ATP to specific tyrosine residue of GlnA, thus reducing its activity. Conversely, when nitrogen levels are low, the N-terminal adenylyl removase (AR) activates GlnA by removing the adenylyl group by phosphorolysis, increasing its activity. The regulatory region of GlnE binds the signal transduction protein PII (GlnB) which indicates the nitrogen status of the cell.</text>
</comment>
<dbReference type="GO" id="GO:0047388">
    <property type="term" value="F:[glutamine synthetase]-adenylyl-L-tyrosine phosphorylase activity"/>
    <property type="evidence" value="ECO:0007669"/>
    <property type="project" value="UniProtKB-EC"/>
</dbReference>
<feature type="region of interest" description="Adenylyl removase" evidence="7">
    <location>
        <begin position="1"/>
        <end position="474"/>
    </location>
</feature>
<feature type="domain" description="PII-uridylyltransferase/Glutamine-synthetase adenylyltransferase" evidence="9">
    <location>
        <begin position="331"/>
        <end position="470"/>
    </location>
</feature>
<evidence type="ECO:0000256" key="6">
    <source>
        <dbReference type="ARBA" id="ARBA00023268"/>
    </source>
</evidence>
<evidence type="ECO:0000259" key="8">
    <source>
        <dbReference type="Pfam" id="PF03710"/>
    </source>
</evidence>
<comment type="similarity">
    <text evidence="7">Belongs to the GlnE family.</text>
</comment>
<sequence length="989" mass="108214">MANQPAAIAVEARSATLAERLVRAPLLVDAEAARAVVDDWIAEAGEAGTAFAGIAAAHPLVRALTEALADGSPYLWELIRRDPACFVRLLDRDPEAHLRERMSQTFRAVSQSADDAEVMRLLRRLKAEAALLIAAADIGGVWPLAQVTRALSDLADTAVRAAVRHLLLSAMRAGKLVPRDPDHIEEHCGYVVFAMGKGGAHELNYSSDIDLIVFYDPAAPLAPDIEPGPQFVRMTRTLIKLLQERNGEGYVFRVDLRLRPDPASTQVAVSVPAALDYYESVGQNWERAAFIKARPVAGDLALGGLVLKELTPFVWRKYLDFATLADVHAMKRQIHAYKGHGDIAVEGHNVKLGRGGIREIEFFVQTQQLIAGGRNPGLRGRETLEMLDALAEGGWIAPEAAIELARAYRFLREVEHRLQMVADEQTHNLPSDRPALERFARFLGYASRDAFAHALLAELNVVQRHYGALFEHAALRAAEQRGLTFPPDRDDKETLDKLGAMGFRTPLEVSTTVRRWLSGAPRGLRGEAARSHFAQLVPMLLDQLAAAENPDAAVLAFDHFLAGLHGGARLFALLNQNPDLVALVGLLLGTAPRLADILAAHPQVMDPLIDPAFFGALPDAGRLDEELERSLAQARSDEDFLDRVRLFGQEHMFLIGARILSGTVSAVQAGDAFAGLADVVIKALHRSVEASFSRVYGRIPKGESAVLAMGKLGGREMTASSDLDLIVIYDFDEAHPESDGERSLYGSQYFARFTQRLINALTTQTNHGRLYEVDMRLRPSGRSGPVATSLAAFRDYQRSDAWTWEHMALTRARVVSASPDFARAVEQAIRAVLCVPRDAKTIAGDVVEMRRAIATEKGDGDRWNLKYVAGGLVDIEFVAQYLQLVHAAKTPAILDTSTIRVLEKAARLGFLAVEDAEVLRPAARLYHDLTHVLRLCLPGAFEPEKAGAGLLALLTRAADVPDFATLEAHLAETQERVRASFVRVLGEEP</sequence>
<dbReference type="Gene3D" id="1.20.120.1510">
    <property type="match status" value="1"/>
</dbReference>
<evidence type="ECO:0000256" key="3">
    <source>
        <dbReference type="ARBA" id="ARBA00022741"/>
    </source>
</evidence>
<evidence type="ECO:0000256" key="5">
    <source>
        <dbReference type="ARBA" id="ARBA00022842"/>
    </source>
</evidence>
<dbReference type="Pfam" id="PF03710">
    <property type="entry name" value="GlnE"/>
    <property type="match status" value="2"/>
</dbReference>
<dbReference type="SUPFAM" id="SSF81593">
    <property type="entry name" value="Nucleotidyltransferase substrate binding subunit/domain"/>
    <property type="match status" value="2"/>
</dbReference>
<dbReference type="Gene3D" id="1.20.120.330">
    <property type="entry name" value="Nucleotidyltransferases domain 2"/>
    <property type="match status" value="2"/>
</dbReference>
<proteinExistence type="inferred from homology"/>
<evidence type="ECO:0000256" key="2">
    <source>
        <dbReference type="ARBA" id="ARBA00022695"/>
    </source>
</evidence>
<dbReference type="GO" id="GO:0000820">
    <property type="term" value="P:regulation of glutamine family amino acid metabolic process"/>
    <property type="evidence" value="ECO:0007669"/>
    <property type="project" value="UniProtKB-UniRule"/>
</dbReference>
<dbReference type="PANTHER" id="PTHR30621:SF0">
    <property type="entry name" value="BIFUNCTIONAL GLUTAMINE SYNTHETASE ADENYLYLTRANSFERASE_ADENYLYL-REMOVING ENZYME"/>
    <property type="match status" value="1"/>
</dbReference>
<keyword evidence="5 7" id="KW-0460">Magnesium</keyword>
<feature type="domain" description="Glutamate-ammonia ligase adenylyltransferase repeated" evidence="8">
    <location>
        <begin position="587"/>
        <end position="826"/>
    </location>
</feature>
<comment type="catalytic activity">
    <reaction evidence="7">
        <text>[glutamine synthetase]-L-tyrosine + ATP = [glutamine synthetase]-O(4)-(5'-adenylyl)-L-tyrosine + diphosphate</text>
        <dbReference type="Rhea" id="RHEA:18589"/>
        <dbReference type="Rhea" id="RHEA-COMP:10660"/>
        <dbReference type="Rhea" id="RHEA-COMP:10661"/>
        <dbReference type="ChEBI" id="CHEBI:30616"/>
        <dbReference type="ChEBI" id="CHEBI:33019"/>
        <dbReference type="ChEBI" id="CHEBI:46858"/>
        <dbReference type="ChEBI" id="CHEBI:83624"/>
        <dbReference type="EC" id="2.7.7.42"/>
    </reaction>
</comment>
<dbReference type="InterPro" id="IPR005190">
    <property type="entry name" value="GlnE_rpt_dom"/>
</dbReference>
<keyword evidence="1 7" id="KW-0808">Transferase</keyword>
<evidence type="ECO:0000256" key="7">
    <source>
        <dbReference type="HAMAP-Rule" id="MF_00802"/>
    </source>
</evidence>
<dbReference type="Gene3D" id="3.30.460.10">
    <property type="entry name" value="Beta Polymerase, domain 2"/>
    <property type="match status" value="2"/>
</dbReference>
<dbReference type="EC" id="2.7.7.89" evidence="7"/>
<evidence type="ECO:0000256" key="1">
    <source>
        <dbReference type="ARBA" id="ARBA00022679"/>
    </source>
</evidence>
<dbReference type="GO" id="GO:0005524">
    <property type="term" value="F:ATP binding"/>
    <property type="evidence" value="ECO:0007669"/>
    <property type="project" value="UniProtKB-UniRule"/>
</dbReference>
<dbReference type="AlphaFoldDB" id="A0A327KVV4"/>
<dbReference type="GO" id="GO:0008882">
    <property type="term" value="F:[glutamate-ammonia-ligase] adenylyltransferase activity"/>
    <property type="evidence" value="ECO:0007669"/>
    <property type="project" value="UniProtKB-UniRule"/>
</dbReference>
<protein>
    <recommendedName>
        <fullName evidence="7">Bifunctional glutamine synthetase adenylyltransferase/adenylyl-removing enzyme</fullName>
    </recommendedName>
    <alternativeName>
        <fullName evidence="7">ATP:glutamine synthetase adenylyltransferase</fullName>
    </alternativeName>
    <alternativeName>
        <fullName evidence="7">ATase</fullName>
    </alternativeName>
    <domain>
        <recommendedName>
            <fullName evidence="7">Glutamine synthetase adenylyl-L-tyrosine phosphorylase</fullName>
            <ecNumber evidence="7">2.7.7.89</ecNumber>
        </recommendedName>
        <alternativeName>
            <fullName evidence="7">Adenylyl removase</fullName>
            <shortName evidence="7">AR</shortName>
            <shortName evidence="7">AT-N</shortName>
        </alternativeName>
    </domain>
    <domain>
        <recommendedName>
            <fullName evidence="7">Glutamine synthetase adenylyl transferase</fullName>
            <ecNumber evidence="7">2.7.7.42</ecNumber>
        </recommendedName>
        <alternativeName>
            <fullName evidence="7">Adenylyl transferase</fullName>
            <shortName evidence="7">AT</shortName>
            <shortName evidence="7">AT-C</shortName>
        </alternativeName>
    </domain>
</protein>
<dbReference type="GO" id="GO:0005829">
    <property type="term" value="C:cytosol"/>
    <property type="evidence" value="ECO:0007669"/>
    <property type="project" value="TreeGrafter"/>
</dbReference>
<keyword evidence="4 7" id="KW-0067">ATP-binding</keyword>
<dbReference type="NCBIfam" id="NF010706">
    <property type="entry name" value="PRK14108.1"/>
    <property type="match status" value="1"/>
</dbReference>
<keyword evidence="6 7" id="KW-0511">Multifunctional enzyme</keyword>
<accession>A0A327KVV4</accession>
<keyword evidence="3 7" id="KW-0547">Nucleotide-binding</keyword>
<feature type="domain" description="Glutamate-ammonia ligase adenylyltransferase repeated" evidence="8">
    <location>
        <begin position="71"/>
        <end position="302"/>
    </location>
</feature>
<feature type="domain" description="PII-uridylyltransferase/Glutamine-synthetase adenylyltransferase" evidence="9">
    <location>
        <begin position="863"/>
        <end position="935"/>
    </location>
</feature>
<dbReference type="PANTHER" id="PTHR30621">
    <property type="entry name" value="GLUTAMINE SYNTHETASE ADENYLYLTRANSFERASE"/>
    <property type="match status" value="1"/>
</dbReference>
<comment type="caution">
    <text evidence="10">The sequence shown here is derived from an EMBL/GenBank/DDBJ whole genome shotgun (WGS) entry which is preliminary data.</text>
</comment>
<evidence type="ECO:0000313" key="11">
    <source>
        <dbReference type="Proteomes" id="UP000248863"/>
    </source>
</evidence>
<name>A0A327KVV4_9BRAD</name>
<dbReference type="InterPro" id="IPR023057">
    <property type="entry name" value="GlnE"/>
</dbReference>
<gene>
    <name evidence="7" type="primary">glnE</name>
    <name evidence="10" type="ORF">CH338_02440</name>
</gene>
<evidence type="ECO:0000259" key="9">
    <source>
        <dbReference type="Pfam" id="PF08335"/>
    </source>
</evidence>
<dbReference type="EMBL" id="NPEU01000012">
    <property type="protein sequence ID" value="RAI41665.1"/>
    <property type="molecule type" value="Genomic_DNA"/>
</dbReference>
<organism evidence="10 11">
    <name type="scientific">Rhodoplanes elegans</name>
    <dbReference type="NCBI Taxonomy" id="29408"/>
    <lineage>
        <taxon>Bacteria</taxon>
        <taxon>Pseudomonadati</taxon>
        <taxon>Pseudomonadota</taxon>
        <taxon>Alphaproteobacteria</taxon>
        <taxon>Hyphomicrobiales</taxon>
        <taxon>Nitrobacteraceae</taxon>
        <taxon>Rhodoplanes</taxon>
    </lineage>
</organism>
<keyword evidence="11" id="KW-1185">Reference proteome</keyword>